<name>A0AAE4UYY4_9NOCA</name>
<dbReference type="EMBL" id="JAWLUP010000021">
    <property type="protein sequence ID" value="MDV7265156.1"/>
    <property type="molecule type" value="Genomic_DNA"/>
</dbReference>
<dbReference type="Pfam" id="PF13279">
    <property type="entry name" value="4HBT_2"/>
    <property type="match status" value="1"/>
</dbReference>
<protein>
    <submittedName>
        <fullName evidence="1">Thioesterase family protein</fullName>
    </submittedName>
</protein>
<dbReference type="AlphaFoldDB" id="A0AAE4UYY4"/>
<dbReference type="Gene3D" id="3.10.129.10">
    <property type="entry name" value="Hotdog Thioesterase"/>
    <property type="match status" value="1"/>
</dbReference>
<evidence type="ECO:0000313" key="1">
    <source>
        <dbReference type="EMBL" id="MDV7265156.1"/>
    </source>
</evidence>
<proteinExistence type="predicted"/>
<dbReference type="InterPro" id="IPR029069">
    <property type="entry name" value="HotDog_dom_sf"/>
</dbReference>
<dbReference type="CDD" id="cd00586">
    <property type="entry name" value="4HBT"/>
    <property type="match status" value="1"/>
</dbReference>
<dbReference type="SUPFAM" id="SSF54637">
    <property type="entry name" value="Thioesterase/thiol ester dehydrase-isomerase"/>
    <property type="match status" value="1"/>
</dbReference>
<dbReference type="Proteomes" id="UP001185863">
    <property type="component" value="Unassembled WGS sequence"/>
</dbReference>
<comment type="caution">
    <text evidence="1">The sequence shown here is derived from an EMBL/GenBank/DDBJ whole genome shotgun (WGS) entry which is preliminary data.</text>
</comment>
<organism evidence="1 2">
    <name type="scientific">Rhodococcus oxybenzonivorans</name>
    <dbReference type="NCBI Taxonomy" id="1990687"/>
    <lineage>
        <taxon>Bacteria</taxon>
        <taxon>Bacillati</taxon>
        <taxon>Actinomycetota</taxon>
        <taxon>Actinomycetes</taxon>
        <taxon>Mycobacteriales</taxon>
        <taxon>Nocardiaceae</taxon>
        <taxon>Rhodococcus</taxon>
    </lineage>
</organism>
<dbReference type="InterPro" id="IPR051490">
    <property type="entry name" value="THEM6_lcsJ_thioesterase"/>
</dbReference>
<dbReference type="PANTHER" id="PTHR12475">
    <property type="match status" value="1"/>
</dbReference>
<accession>A0AAE4UYY4</accession>
<evidence type="ECO:0000313" key="2">
    <source>
        <dbReference type="Proteomes" id="UP001185863"/>
    </source>
</evidence>
<gene>
    <name evidence="1" type="ORF">R4315_11445</name>
</gene>
<dbReference type="PANTHER" id="PTHR12475:SF4">
    <property type="entry name" value="PROTEIN THEM6"/>
    <property type="match status" value="1"/>
</dbReference>
<sequence>MISVIMTIRWLLRMVTLRRSARVGDPLVSRFRVLVFDLDILMHMTNGRYLSVLDAARISYYARTGLWRQFRARGWSPVVTAQTITYTRPLTVGQAYRVRTVLLGVDSKNLYFEQAFHRGDVNHASALVSVRVTSGSGTSVPPKDILALGGSFALPTELPTSVTAWSAFSRNPNSQIARRPW</sequence>
<dbReference type="RefSeq" id="WP_213576394.1">
    <property type="nucleotide sequence ID" value="NZ_JAWLUP010000021.1"/>
</dbReference>
<reference evidence="1" key="1">
    <citation type="submission" date="2023-10" db="EMBL/GenBank/DDBJ databases">
        <title>Development of a sustainable strategy for remediation of hydrocarbon-contaminated territories based on the waste exchange concept.</title>
        <authorList>
            <person name="Krivoruchko A."/>
        </authorList>
    </citation>
    <scope>NUCLEOTIDE SEQUENCE</scope>
    <source>
        <strain evidence="1">IEGM 68</strain>
    </source>
</reference>